<evidence type="ECO:0000313" key="1">
    <source>
        <dbReference type="EMBL" id="WNO54888.1"/>
    </source>
</evidence>
<dbReference type="EMBL" id="CP135076">
    <property type="protein sequence ID" value="WNO54888.1"/>
    <property type="molecule type" value="Genomic_DNA"/>
</dbReference>
<proteinExistence type="predicted"/>
<evidence type="ECO:0000313" key="2">
    <source>
        <dbReference type="Proteomes" id="UP001302249"/>
    </source>
</evidence>
<sequence length="217" mass="23934">MAAPSDPLRVRAEHIGLFETGILHGHVEDATTLNADLKAAIAQRRGQDAGLNRSNVGGWHSTTDMLYWGGPAAERVWDTALRMAKRLSYFEARDPDSVAWSVRMWANVSPPGALNMSHAHPGVLWAAVYYVDMGEEPGGSGGGELYFEDPRFPVPLMTFPGFRAVGVDGRPQQNERRLTTRAGDLVLFPAWVRHGVRPHCGSRERISIAMNIYGKEK</sequence>
<reference evidence="1 2" key="1">
    <citation type="submission" date="2023-09" db="EMBL/GenBank/DDBJ databases">
        <authorList>
            <person name="Rey-Velasco X."/>
        </authorList>
    </citation>
    <scope>NUCLEOTIDE SEQUENCE [LARGE SCALE GENOMIC DNA]</scope>
    <source>
        <strain evidence="1 2">W311</strain>
    </source>
</reference>
<dbReference type="Gene3D" id="2.60.120.620">
    <property type="entry name" value="q2cbj1_9rhob like domain"/>
    <property type="match status" value="1"/>
</dbReference>
<dbReference type="RefSeq" id="WP_313917876.1">
    <property type="nucleotide sequence ID" value="NZ_CP135076.1"/>
</dbReference>
<gene>
    <name evidence="1" type="ORF">RPR59_06485</name>
</gene>
<dbReference type="Proteomes" id="UP001302249">
    <property type="component" value="Chromosome"/>
</dbReference>
<dbReference type="Pfam" id="PF13759">
    <property type="entry name" value="2OG-FeII_Oxy_5"/>
    <property type="match status" value="1"/>
</dbReference>
<organism evidence="1 2">
    <name type="scientific">Stakelama saccharophila</name>
    <dbReference type="NCBI Taxonomy" id="3075605"/>
    <lineage>
        <taxon>Bacteria</taxon>
        <taxon>Pseudomonadati</taxon>
        <taxon>Pseudomonadota</taxon>
        <taxon>Alphaproteobacteria</taxon>
        <taxon>Sphingomonadales</taxon>
        <taxon>Sphingomonadaceae</taxon>
        <taxon>Stakelama</taxon>
    </lineage>
</organism>
<name>A0ABZ0BC75_9SPHN</name>
<dbReference type="InterPro" id="IPR012668">
    <property type="entry name" value="CHP02466"/>
</dbReference>
<keyword evidence="2" id="KW-1185">Reference proteome</keyword>
<dbReference type="NCBIfam" id="TIGR02466">
    <property type="entry name" value="TIGR02466 family protein"/>
    <property type="match status" value="1"/>
</dbReference>
<protein>
    <submittedName>
        <fullName evidence="1">TIGR02466 family protein</fullName>
    </submittedName>
</protein>
<accession>A0ABZ0BC75</accession>